<keyword evidence="2" id="KW-1185">Reference proteome</keyword>
<name>A0ABV7M226_9GAMM</name>
<proteinExistence type="predicted"/>
<evidence type="ECO:0008006" key="3">
    <source>
        <dbReference type="Google" id="ProtNLM"/>
    </source>
</evidence>
<reference evidence="2" key="1">
    <citation type="journal article" date="2019" name="Int. J. Syst. Evol. Microbiol.">
        <title>The Global Catalogue of Microorganisms (GCM) 10K type strain sequencing project: providing services to taxonomists for standard genome sequencing and annotation.</title>
        <authorList>
            <consortium name="The Broad Institute Genomics Platform"/>
            <consortium name="The Broad Institute Genome Sequencing Center for Infectious Disease"/>
            <person name="Wu L."/>
            <person name="Ma J."/>
        </authorList>
    </citation>
    <scope>NUCLEOTIDE SEQUENCE [LARGE SCALE GENOMIC DNA]</scope>
    <source>
        <strain evidence="2">KCTC 12847</strain>
    </source>
</reference>
<dbReference type="Proteomes" id="UP001595640">
    <property type="component" value="Unassembled WGS sequence"/>
</dbReference>
<dbReference type="EMBL" id="JBHRUH010000030">
    <property type="protein sequence ID" value="MFC3292936.1"/>
    <property type="molecule type" value="Genomic_DNA"/>
</dbReference>
<dbReference type="RefSeq" id="WP_169338668.1">
    <property type="nucleotide sequence ID" value="NZ_BMXD01000017.1"/>
</dbReference>
<protein>
    <recommendedName>
        <fullName evidence="3">Transposase</fullName>
    </recommendedName>
</protein>
<gene>
    <name evidence="1" type="ORF">ACFOEI_12790</name>
</gene>
<evidence type="ECO:0000313" key="1">
    <source>
        <dbReference type="EMBL" id="MFC3292936.1"/>
    </source>
</evidence>
<organism evidence="1 2">
    <name type="scientific">Modicisalibacter luteus</name>
    <dbReference type="NCBI Taxonomy" id="453962"/>
    <lineage>
        <taxon>Bacteria</taxon>
        <taxon>Pseudomonadati</taxon>
        <taxon>Pseudomonadota</taxon>
        <taxon>Gammaproteobacteria</taxon>
        <taxon>Oceanospirillales</taxon>
        <taxon>Halomonadaceae</taxon>
        <taxon>Modicisalibacter</taxon>
    </lineage>
</organism>
<comment type="caution">
    <text evidence="1">The sequence shown here is derived from an EMBL/GenBank/DDBJ whole genome shotgun (WGS) entry which is preliminary data.</text>
</comment>
<evidence type="ECO:0000313" key="2">
    <source>
        <dbReference type="Proteomes" id="UP001595640"/>
    </source>
</evidence>
<sequence>MIEHLFGWMKEKRRLCTRYGKLAKSYHAMVMLAGYLRACNALIDAQ</sequence>
<accession>A0ABV7M226</accession>